<keyword evidence="5" id="KW-0949">S-adenosyl-L-methionine</keyword>
<comment type="pathway">
    <text evidence="1">Cofactor biosynthesis; adenosylcobalamin biosynthesis.</text>
</comment>
<dbReference type="PIRSF" id="PIRSF036428">
    <property type="entry name" value="CobL"/>
    <property type="match status" value="1"/>
</dbReference>
<proteinExistence type="predicted"/>
<comment type="caution">
    <text evidence="7">The sequence shown here is derived from an EMBL/GenBank/DDBJ whole genome shotgun (WGS) entry which is preliminary data.</text>
</comment>
<dbReference type="AlphaFoldDB" id="A0A2W4W2R4"/>
<evidence type="ECO:0000256" key="4">
    <source>
        <dbReference type="ARBA" id="ARBA00022679"/>
    </source>
</evidence>
<dbReference type="PANTHER" id="PTHR43182:SF1">
    <property type="entry name" value="COBALT-PRECORRIN-7 C(5)-METHYLTRANSFERASE"/>
    <property type="match status" value="1"/>
</dbReference>
<sequence>MTSGRIIPTQATPSPGTPIQVIGVGLDGRGGLAPSLQTLIDRAAVLVGSPRHLGYFPETTAETWPLGDLKDTLEHLHQLLRSGAPGLAVVLTSGDPLFFGLGRLLLEHLPAEALTFHPHPSAVQLAFSRLKLPWQGATLVSAHGRSTEELVAALRRGDQLIAVLTDPTHTPATLGQLVLTLALPYSYRLGVCENLGGDAETIHDLTPETVVGQTFASLNVVVLQRHRGKLSELENLPVIGLPDKAFATFDDRPGLITKRDIRIQILADLDPRPDQTVWDIGAGTGSVSVEINRLCPTAQVYAVEKTAAGHGLIEQNQRRLGNANLHAIYGAAPDALAALPDPDRIFIGGSGGHLADILDLCAQRLRPQGRIVLALATLEHTSTVLTWAKETESSAFAWHIELRQIQVQQGVRVGSLTRWQPLTPITVMTLVCLK</sequence>
<dbReference type="EMBL" id="QBMN01000089">
    <property type="protein sequence ID" value="PZO39343.1"/>
    <property type="molecule type" value="Genomic_DNA"/>
</dbReference>
<evidence type="ECO:0000313" key="7">
    <source>
        <dbReference type="EMBL" id="PZO39343.1"/>
    </source>
</evidence>
<keyword evidence="4" id="KW-0808">Transferase</keyword>
<dbReference type="InterPro" id="IPR035996">
    <property type="entry name" value="4pyrrol_Methylase_sf"/>
</dbReference>
<dbReference type="CDD" id="cd02440">
    <property type="entry name" value="AdoMet_MTases"/>
    <property type="match status" value="1"/>
</dbReference>
<name>A0A2W4W2R4_9CYAN</name>
<dbReference type="Gene3D" id="3.40.50.150">
    <property type="entry name" value="Vaccinia Virus protein VP39"/>
    <property type="match status" value="1"/>
</dbReference>
<dbReference type="InterPro" id="IPR029063">
    <property type="entry name" value="SAM-dependent_MTases_sf"/>
</dbReference>
<dbReference type="SUPFAM" id="SSF53335">
    <property type="entry name" value="S-adenosyl-L-methionine-dependent methyltransferases"/>
    <property type="match status" value="1"/>
</dbReference>
<dbReference type="NCBIfam" id="TIGR02467">
    <property type="entry name" value="CbiE"/>
    <property type="match status" value="1"/>
</dbReference>
<dbReference type="InterPro" id="IPR014776">
    <property type="entry name" value="4pyrrole_Mease_sub2"/>
</dbReference>
<keyword evidence="3" id="KW-0489">Methyltransferase</keyword>
<dbReference type="InterPro" id="IPR014008">
    <property type="entry name" value="Cbl_synth_MTase_CbiT"/>
</dbReference>
<dbReference type="InterPro" id="IPR000878">
    <property type="entry name" value="4pyrrol_Mease"/>
</dbReference>
<dbReference type="InterPro" id="IPR014777">
    <property type="entry name" value="4pyrrole_Mease_sub1"/>
</dbReference>
<reference evidence="7 8" key="2">
    <citation type="submission" date="2018-06" db="EMBL/GenBank/DDBJ databases">
        <title>Metagenomic assembly of (sub)arctic Cyanobacteria and their associated microbiome from non-axenic cultures.</title>
        <authorList>
            <person name="Baurain D."/>
        </authorList>
    </citation>
    <scope>NUCLEOTIDE SEQUENCE [LARGE SCALE GENOMIC DNA]</scope>
    <source>
        <strain evidence="7">ULC041bin1</strain>
    </source>
</reference>
<dbReference type="InterPro" id="IPR012818">
    <property type="entry name" value="CbiE"/>
</dbReference>
<dbReference type="InterPro" id="IPR050714">
    <property type="entry name" value="Cobalamin_biosynth_MTase"/>
</dbReference>
<evidence type="ECO:0000259" key="6">
    <source>
        <dbReference type="Pfam" id="PF00590"/>
    </source>
</evidence>
<dbReference type="GO" id="GO:0008276">
    <property type="term" value="F:protein methyltransferase activity"/>
    <property type="evidence" value="ECO:0007669"/>
    <property type="project" value="InterPro"/>
</dbReference>
<dbReference type="Gene3D" id="3.40.1010.10">
    <property type="entry name" value="Cobalt-precorrin-4 Transmethylase, Domain 1"/>
    <property type="match status" value="1"/>
</dbReference>
<dbReference type="Pfam" id="PF00590">
    <property type="entry name" value="TP_methylase"/>
    <property type="match status" value="1"/>
</dbReference>
<dbReference type="CDD" id="cd11644">
    <property type="entry name" value="Precorrin-6Y-MT"/>
    <property type="match status" value="1"/>
</dbReference>
<dbReference type="InterPro" id="IPR006365">
    <property type="entry name" value="Cbl_synth_CobL"/>
</dbReference>
<accession>A0A2W4W2R4</accession>
<dbReference type="PANTHER" id="PTHR43182">
    <property type="entry name" value="COBALT-PRECORRIN-6B C(15)-METHYLTRANSFERASE (DECARBOXYLATING)"/>
    <property type="match status" value="1"/>
</dbReference>
<organism evidence="7 8">
    <name type="scientific">Shackletoniella antarctica</name>
    <dbReference type="NCBI Taxonomy" id="268115"/>
    <lineage>
        <taxon>Bacteria</taxon>
        <taxon>Bacillati</taxon>
        <taxon>Cyanobacteriota</taxon>
        <taxon>Cyanophyceae</taxon>
        <taxon>Oculatellales</taxon>
        <taxon>Oculatellaceae</taxon>
        <taxon>Shackletoniella</taxon>
    </lineage>
</organism>
<reference evidence="8" key="1">
    <citation type="submission" date="2018-04" db="EMBL/GenBank/DDBJ databases">
        <authorList>
            <person name="Cornet L."/>
        </authorList>
    </citation>
    <scope>NUCLEOTIDE SEQUENCE [LARGE SCALE GENOMIC DNA]</scope>
</reference>
<evidence type="ECO:0000313" key="8">
    <source>
        <dbReference type="Proteomes" id="UP000249081"/>
    </source>
</evidence>
<dbReference type="Proteomes" id="UP000249081">
    <property type="component" value="Unassembled WGS sequence"/>
</dbReference>
<evidence type="ECO:0000256" key="1">
    <source>
        <dbReference type="ARBA" id="ARBA00004953"/>
    </source>
</evidence>
<dbReference type="SUPFAM" id="SSF53790">
    <property type="entry name" value="Tetrapyrrole methylase"/>
    <property type="match status" value="1"/>
</dbReference>
<evidence type="ECO:0000256" key="2">
    <source>
        <dbReference type="ARBA" id="ARBA00022573"/>
    </source>
</evidence>
<dbReference type="GO" id="GO:0032259">
    <property type="term" value="P:methylation"/>
    <property type="evidence" value="ECO:0007669"/>
    <property type="project" value="UniProtKB-KW"/>
</dbReference>
<dbReference type="UniPathway" id="UPA00148"/>
<dbReference type="Gene3D" id="3.30.950.10">
    <property type="entry name" value="Methyltransferase, Cobalt-precorrin-4 Transmethylase, Domain 2"/>
    <property type="match status" value="1"/>
</dbReference>
<keyword evidence="2" id="KW-0169">Cobalamin biosynthesis</keyword>
<gene>
    <name evidence="7" type="ORF">DCF17_13310</name>
</gene>
<evidence type="ECO:0000256" key="5">
    <source>
        <dbReference type="ARBA" id="ARBA00022691"/>
    </source>
</evidence>
<evidence type="ECO:0000256" key="3">
    <source>
        <dbReference type="ARBA" id="ARBA00022603"/>
    </source>
</evidence>
<dbReference type="GO" id="GO:0009236">
    <property type="term" value="P:cobalamin biosynthetic process"/>
    <property type="evidence" value="ECO:0007669"/>
    <property type="project" value="UniProtKB-UniPathway"/>
</dbReference>
<protein>
    <submittedName>
        <fullName evidence="7">Cobalamin biosynthesis bifunctional protein CbiET</fullName>
    </submittedName>
</protein>
<dbReference type="NCBIfam" id="TIGR02469">
    <property type="entry name" value="CbiT"/>
    <property type="match status" value="1"/>
</dbReference>
<feature type="domain" description="Tetrapyrrole methylase" evidence="6">
    <location>
        <begin position="21"/>
        <end position="203"/>
    </location>
</feature>